<comment type="pathway">
    <text evidence="10">Carbohydrate degradation.</text>
</comment>
<feature type="active site" description="Proton donor" evidence="10 12">
    <location>
        <position position="176"/>
    </location>
</feature>
<organism evidence="15 16">
    <name type="scientific">Sphingomonas koreensis</name>
    <dbReference type="NCBI Taxonomy" id="93064"/>
    <lineage>
        <taxon>Bacteria</taxon>
        <taxon>Pseudomonadati</taxon>
        <taxon>Pseudomonadota</taxon>
        <taxon>Alphaproteobacteria</taxon>
        <taxon>Sphingomonadales</taxon>
        <taxon>Sphingomonadaceae</taxon>
        <taxon>Sphingomonas</taxon>
    </lineage>
</organism>
<evidence type="ECO:0000256" key="5">
    <source>
        <dbReference type="ARBA" id="ARBA00001954"/>
    </source>
</evidence>
<evidence type="ECO:0000256" key="8">
    <source>
        <dbReference type="ARBA" id="ARBA00022723"/>
    </source>
</evidence>
<feature type="binding site" evidence="14">
    <location>
        <position position="178"/>
    </location>
    <ligand>
        <name>substrate</name>
    </ligand>
</feature>
<feature type="binding site" evidence="10 14">
    <location>
        <position position="9"/>
    </location>
    <ligand>
        <name>substrate</name>
    </ligand>
</feature>
<evidence type="ECO:0000313" key="15">
    <source>
        <dbReference type="EMBL" id="RSY79919.1"/>
    </source>
</evidence>
<dbReference type="PANTHER" id="PTHR11749">
    <property type="entry name" value="RIBULOSE-5-PHOSPHATE-3-EPIMERASE"/>
    <property type="match status" value="1"/>
</dbReference>
<dbReference type="InterPro" id="IPR013785">
    <property type="entry name" value="Aldolase_TIM"/>
</dbReference>
<dbReference type="NCBIfam" id="TIGR01163">
    <property type="entry name" value="rpe"/>
    <property type="match status" value="1"/>
</dbReference>
<keyword evidence="9 10" id="KW-0413">Isomerase</keyword>
<evidence type="ECO:0000256" key="10">
    <source>
        <dbReference type="HAMAP-Rule" id="MF_02227"/>
    </source>
</evidence>
<dbReference type="InterPro" id="IPR000056">
    <property type="entry name" value="Ribul_P_3_epim-like"/>
</dbReference>
<evidence type="ECO:0000256" key="12">
    <source>
        <dbReference type="PIRSR" id="PIRSR001461-1"/>
    </source>
</evidence>
<dbReference type="CDD" id="cd00429">
    <property type="entry name" value="RPE"/>
    <property type="match status" value="1"/>
</dbReference>
<dbReference type="EMBL" id="QQYZ01000018">
    <property type="protein sequence ID" value="RSY79919.1"/>
    <property type="molecule type" value="Genomic_DNA"/>
</dbReference>
<comment type="similarity">
    <text evidence="6 10 11">Belongs to the ribulose-phosphate 3-epimerase family.</text>
</comment>
<comment type="cofactor">
    <cofactor evidence="5">
        <name>Fe(2+)</name>
        <dbReference type="ChEBI" id="CHEBI:29033"/>
    </cofactor>
</comment>
<dbReference type="Proteomes" id="UP000287746">
    <property type="component" value="Unassembled WGS sequence"/>
</dbReference>
<evidence type="ECO:0000256" key="1">
    <source>
        <dbReference type="ARBA" id="ARBA00001782"/>
    </source>
</evidence>
<keyword evidence="13" id="KW-0170">Cobalt</keyword>
<comment type="cofactor">
    <cofactor evidence="3">
        <name>Co(2+)</name>
        <dbReference type="ChEBI" id="CHEBI:48828"/>
    </cofactor>
</comment>
<comment type="cofactor">
    <cofactor evidence="4">
        <name>Zn(2+)</name>
        <dbReference type="ChEBI" id="CHEBI:29105"/>
    </cofactor>
</comment>
<feature type="binding site" evidence="10">
    <location>
        <begin position="176"/>
        <end position="178"/>
    </location>
    <ligand>
        <name>substrate</name>
    </ligand>
</feature>
<dbReference type="Pfam" id="PF00834">
    <property type="entry name" value="Ribul_P_3_epim"/>
    <property type="match status" value="1"/>
</dbReference>
<feature type="active site" description="Proton acceptor" evidence="10 12">
    <location>
        <position position="36"/>
    </location>
</feature>
<name>A0A430G034_9SPHN</name>
<dbReference type="RefSeq" id="WP_126005164.1">
    <property type="nucleotide sequence ID" value="NZ_QQYZ01000018.1"/>
</dbReference>
<reference evidence="15 16" key="1">
    <citation type="submission" date="2018-07" db="EMBL/GenBank/DDBJ databases">
        <title>Genomic and Epidemiologic Investigation of an Indolent Hospital Outbreak.</title>
        <authorList>
            <person name="Johnson R.C."/>
            <person name="Deming C."/>
            <person name="Conlan S."/>
            <person name="Zellmer C.J."/>
            <person name="Michelin A.V."/>
            <person name="Lee-Lin S."/>
            <person name="Thomas P.J."/>
            <person name="Park M."/>
            <person name="Weingarten R.A."/>
            <person name="Less J."/>
            <person name="Dekker J.P."/>
            <person name="Frank K.M."/>
            <person name="Musser K.A."/>
            <person name="Mcquiston J.R."/>
            <person name="Henderson D.K."/>
            <person name="Lau A.F."/>
            <person name="Palmore T.N."/>
            <person name="Segre J.A."/>
        </authorList>
    </citation>
    <scope>NUCLEOTIDE SEQUENCE [LARGE SCALE GENOMIC DNA]</scope>
    <source>
        <strain evidence="15 16">SK-CDC1_0717</strain>
    </source>
</reference>
<comment type="cofactor">
    <cofactor evidence="2">
        <name>Mn(2+)</name>
        <dbReference type="ChEBI" id="CHEBI:29035"/>
    </cofactor>
</comment>
<keyword evidence="10 11" id="KW-0119">Carbohydrate metabolism</keyword>
<dbReference type="PIRSF" id="PIRSF001461">
    <property type="entry name" value="RPE"/>
    <property type="match status" value="1"/>
</dbReference>
<feature type="binding site" evidence="10 14">
    <location>
        <begin position="143"/>
        <end position="146"/>
    </location>
    <ligand>
        <name>substrate</name>
    </ligand>
</feature>
<evidence type="ECO:0000313" key="16">
    <source>
        <dbReference type="Proteomes" id="UP000287746"/>
    </source>
</evidence>
<keyword evidence="13" id="KW-0862">Zinc</keyword>
<keyword evidence="8 10" id="KW-0479">Metal-binding</keyword>
<comment type="cofactor">
    <cofactor evidence="10 13">
        <name>a divalent metal cation</name>
        <dbReference type="ChEBI" id="CHEBI:60240"/>
    </cofactor>
    <text evidence="10 13">Binds 1 divalent metal cation per subunit.</text>
</comment>
<dbReference type="NCBIfam" id="NF004076">
    <property type="entry name" value="PRK05581.1-4"/>
    <property type="match status" value="1"/>
</dbReference>
<dbReference type="InterPro" id="IPR026019">
    <property type="entry name" value="Ribul_P_3_epim"/>
</dbReference>
<keyword evidence="13" id="KW-0464">Manganese</keyword>
<comment type="caution">
    <text evidence="10">Lacks conserved residue(s) required for the propagation of feature annotation.</text>
</comment>
<comment type="catalytic activity">
    <reaction evidence="1 10 11">
        <text>D-ribulose 5-phosphate = D-xylulose 5-phosphate</text>
        <dbReference type="Rhea" id="RHEA:13677"/>
        <dbReference type="ChEBI" id="CHEBI:57737"/>
        <dbReference type="ChEBI" id="CHEBI:58121"/>
        <dbReference type="EC" id="5.1.3.1"/>
    </reaction>
</comment>
<evidence type="ECO:0000256" key="3">
    <source>
        <dbReference type="ARBA" id="ARBA00001941"/>
    </source>
</evidence>
<dbReference type="FunFam" id="3.20.20.70:FF:000004">
    <property type="entry name" value="Ribulose-phosphate 3-epimerase"/>
    <property type="match status" value="1"/>
</dbReference>
<feature type="binding site" evidence="10 14">
    <location>
        <position position="67"/>
    </location>
    <ligand>
        <name>substrate</name>
    </ligand>
</feature>
<evidence type="ECO:0000256" key="9">
    <source>
        <dbReference type="ARBA" id="ARBA00023235"/>
    </source>
</evidence>
<dbReference type="SUPFAM" id="SSF51366">
    <property type="entry name" value="Ribulose-phoshate binding barrel"/>
    <property type="match status" value="1"/>
</dbReference>
<dbReference type="Gene3D" id="3.20.20.70">
    <property type="entry name" value="Aldolase class I"/>
    <property type="match status" value="1"/>
</dbReference>
<dbReference type="GO" id="GO:0006098">
    <property type="term" value="P:pentose-phosphate shunt"/>
    <property type="evidence" value="ECO:0007669"/>
    <property type="project" value="UniProtKB-UniRule"/>
</dbReference>
<dbReference type="GO" id="GO:0019323">
    <property type="term" value="P:pentose catabolic process"/>
    <property type="evidence" value="ECO:0007669"/>
    <property type="project" value="UniProtKB-UniRule"/>
</dbReference>
<evidence type="ECO:0000256" key="4">
    <source>
        <dbReference type="ARBA" id="ARBA00001947"/>
    </source>
</evidence>
<dbReference type="GO" id="GO:0004750">
    <property type="term" value="F:D-ribulose-phosphate 3-epimerase activity"/>
    <property type="evidence" value="ECO:0007669"/>
    <property type="project" value="UniProtKB-UniRule"/>
</dbReference>
<dbReference type="PROSITE" id="PS01085">
    <property type="entry name" value="RIBUL_P_3_EPIMER_1"/>
    <property type="match status" value="1"/>
</dbReference>
<feature type="binding site" evidence="14">
    <location>
        <begin position="198"/>
        <end position="199"/>
    </location>
    <ligand>
        <name>substrate</name>
    </ligand>
</feature>
<dbReference type="PROSITE" id="PS01086">
    <property type="entry name" value="RIBUL_P_3_EPIMER_2"/>
    <property type="match status" value="1"/>
</dbReference>
<sequence length="219" mass="23041">MTAVRIAPSILSADFAKLGEEVRAIDVAGADWIHIDVMDGHFVPNITIGPAVIKALRPHSAKPFDVHLMIEPVDPMLEAFAEAGADCLSVHPESGPHLHRTLQTIKALGKRAGVVLNPATPVDVVDHVMDLVDLILVMSVNPGFGGQKFIESQLAKIAVLRARIDTSDRQIDLEVDGGVDQNNAARVIAAGADALVAGTAAFKGGPSAYADNIRALRAG</sequence>
<feature type="binding site" evidence="10 13">
    <location>
        <position position="36"/>
    </location>
    <ligand>
        <name>a divalent metal cation</name>
        <dbReference type="ChEBI" id="CHEBI:60240"/>
    </ligand>
</feature>
<dbReference type="AlphaFoldDB" id="A0A430G034"/>
<feature type="binding site" evidence="10 13">
    <location>
        <position position="34"/>
    </location>
    <ligand>
        <name>a divalent metal cation</name>
        <dbReference type="ChEBI" id="CHEBI:60240"/>
    </ligand>
</feature>
<dbReference type="EC" id="5.1.3.1" evidence="7 10"/>
<comment type="function">
    <text evidence="10">Catalyzes the reversible epimerization of D-ribulose 5-phosphate to D-xylulose 5-phosphate.</text>
</comment>
<gene>
    <name evidence="10" type="primary">rpe</name>
    <name evidence="15" type="ORF">DAH66_16335</name>
</gene>
<dbReference type="GO" id="GO:0046872">
    <property type="term" value="F:metal ion binding"/>
    <property type="evidence" value="ECO:0007669"/>
    <property type="project" value="UniProtKB-UniRule"/>
</dbReference>
<evidence type="ECO:0000256" key="14">
    <source>
        <dbReference type="PIRSR" id="PIRSR001461-3"/>
    </source>
</evidence>
<dbReference type="GO" id="GO:0005737">
    <property type="term" value="C:cytoplasm"/>
    <property type="evidence" value="ECO:0007669"/>
    <property type="project" value="UniProtKB-ARBA"/>
</dbReference>
<dbReference type="HAMAP" id="MF_02227">
    <property type="entry name" value="RPE"/>
    <property type="match status" value="1"/>
</dbReference>
<comment type="caution">
    <text evidence="15">The sequence shown here is derived from an EMBL/GenBank/DDBJ whole genome shotgun (WGS) entry which is preliminary data.</text>
</comment>
<dbReference type="InterPro" id="IPR011060">
    <property type="entry name" value="RibuloseP-bd_barrel"/>
</dbReference>
<accession>A0A430G034</accession>
<feature type="binding site" evidence="10 13">
    <location>
        <position position="67"/>
    </location>
    <ligand>
        <name>a divalent metal cation</name>
        <dbReference type="ChEBI" id="CHEBI:60240"/>
    </ligand>
</feature>
<protein>
    <recommendedName>
        <fullName evidence="7 10">Ribulose-phosphate 3-epimerase</fullName>
        <ecNumber evidence="7 10">5.1.3.1</ecNumber>
    </recommendedName>
</protein>
<evidence type="ECO:0000256" key="7">
    <source>
        <dbReference type="ARBA" id="ARBA00013188"/>
    </source>
</evidence>
<feature type="binding site" evidence="10 13">
    <location>
        <position position="176"/>
    </location>
    <ligand>
        <name>a divalent metal cation</name>
        <dbReference type="ChEBI" id="CHEBI:60240"/>
    </ligand>
</feature>
<evidence type="ECO:0000256" key="2">
    <source>
        <dbReference type="ARBA" id="ARBA00001936"/>
    </source>
</evidence>
<evidence type="ECO:0000256" key="13">
    <source>
        <dbReference type="PIRSR" id="PIRSR001461-2"/>
    </source>
</evidence>
<evidence type="ECO:0000256" key="6">
    <source>
        <dbReference type="ARBA" id="ARBA00009541"/>
    </source>
</evidence>
<proteinExistence type="inferred from homology"/>
<evidence type="ECO:0000256" key="11">
    <source>
        <dbReference type="PIRNR" id="PIRNR001461"/>
    </source>
</evidence>